<proteinExistence type="predicted"/>
<protein>
    <submittedName>
        <fullName evidence="2">Putative membrane protein</fullName>
    </submittedName>
</protein>
<dbReference type="NCBIfam" id="TIGR00304">
    <property type="entry name" value="TIGR00304 family membrane protein"/>
    <property type="match status" value="1"/>
</dbReference>
<dbReference type="Pfam" id="PF01998">
    <property type="entry name" value="DUF131"/>
    <property type="match status" value="1"/>
</dbReference>
<dbReference type="HOGENOM" id="CLU_149108_2_0_2"/>
<keyword evidence="1" id="KW-0472">Membrane</keyword>
<organism evidence="2 3">
    <name type="scientific">Methanomethylovorans hollandica (strain DSM 15978 / NBRC 107637 / DMS1)</name>
    <dbReference type="NCBI Taxonomy" id="867904"/>
    <lineage>
        <taxon>Archaea</taxon>
        <taxon>Methanobacteriati</taxon>
        <taxon>Methanobacteriota</taxon>
        <taxon>Stenosarchaea group</taxon>
        <taxon>Methanomicrobia</taxon>
        <taxon>Methanosarcinales</taxon>
        <taxon>Methanosarcinaceae</taxon>
        <taxon>Methanomethylovorans</taxon>
    </lineage>
</organism>
<name>L0KW25_METHD</name>
<dbReference type="STRING" id="867904.Metho_0622"/>
<evidence type="ECO:0000256" key="1">
    <source>
        <dbReference type="SAM" id="Phobius"/>
    </source>
</evidence>
<evidence type="ECO:0000313" key="3">
    <source>
        <dbReference type="Proteomes" id="UP000010866"/>
    </source>
</evidence>
<reference evidence="3" key="1">
    <citation type="submission" date="2012-02" db="EMBL/GenBank/DDBJ databases">
        <title>Complete sequence of chromosome of Methanomethylovorans hollandica DSM 15978.</title>
        <authorList>
            <person name="Lucas S."/>
            <person name="Copeland A."/>
            <person name="Lapidus A."/>
            <person name="Glavina del Rio T."/>
            <person name="Dalin E."/>
            <person name="Tice H."/>
            <person name="Bruce D."/>
            <person name="Goodwin L."/>
            <person name="Pitluck S."/>
            <person name="Peters L."/>
            <person name="Mikhailova N."/>
            <person name="Held B."/>
            <person name="Kyrpides N."/>
            <person name="Mavromatis K."/>
            <person name="Ivanova N."/>
            <person name="Brettin T."/>
            <person name="Detter J.C."/>
            <person name="Han C."/>
            <person name="Larimer F."/>
            <person name="Land M."/>
            <person name="Hauser L."/>
            <person name="Markowitz V."/>
            <person name="Cheng J.-F."/>
            <person name="Hugenholtz P."/>
            <person name="Woyke T."/>
            <person name="Wu D."/>
            <person name="Spring S."/>
            <person name="Schroeder M."/>
            <person name="Brambilla E."/>
            <person name="Klenk H.-P."/>
            <person name="Eisen J.A."/>
        </authorList>
    </citation>
    <scope>NUCLEOTIDE SEQUENCE [LARGE SCALE GENOMIC DNA]</scope>
    <source>
        <strain evidence="3">DSM 15978 / NBRC 107637 / DMS1</strain>
    </source>
</reference>
<keyword evidence="1" id="KW-0812">Transmembrane</keyword>
<dbReference type="InterPro" id="IPR002849">
    <property type="entry name" value="DUF131"/>
</dbReference>
<dbReference type="Proteomes" id="UP000010866">
    <property type="component" value="Chromosome"/>
</dbReference>
<feature type="transmembrane region" description="Helical" evidence="1">
    <location>
        <begin position="59"/>
        <end position="77"/>
    </location>
</feature>
<feature type="transmembrane region" description="Helical" evidence="1">
    <location>
        <begin position="12"/>
        <end position="31"/>
    </location>
</feature>
<gene>
    <name evidence="2" type="ordered locus">Metho_0622</name>
</gene>
<keyword evidence="1" id="KW-1133">Transmembrane helix</keyword>
<dbReference type="EMBL" id="CP003362">
    <property type="protein sequence ID" value="AGB48880.1"/>
    <property type="molecule type" value="Genomic_DNA"/>
</dbReference>
<sequence>MASSRDIIRIGYYLISIGVLLLFAGSFFSTMHSDRDTGNSGGLILIGPIPIVFGSSPQITTYMLYAGFFMFLIYIFIRRKM</sequence>
<evidence type="ECO:0000313" key="2">
    <source>
        <dbReference type="EMBL" id="AGB48880.1"/>
    </source>
</evidence>
<accession>L0KW25</accession>
<dbReference type="AlphaFoldDB" id="L0KW25"/>
<keyword evidence="3" id="KW-1185">Reference proteome</keyword>
<dbReference type="GeneID" id="71811751"/>
<dbReference type="RefSeq" id="WP_015324048.1">
    <property type="nucleotide sequence ID" value="NC_019977.1"/>
</dbReference>
<dbReference type="KEGG" id="mhz:Metho_0622"/>